<comment type="caution">
    <text evidence="13">The sequence shown here is derived from an EMBL/GenBank/DDBJ whole genome shotgun (WGS) entry which is preliminary data.</text>
</comment>
<dbReference type="EMBL" id="JAAAUY010000540">
    <property type="protein sequence ID" value="KAF9328699.1"/>
    <property type="molecule type" value="Genomic_DNA"/>
</dbReference>
<dbReference type="GO" id="GO:0006508">
    <property type="term" value="P:proteolysis"/>
    <property type="evidence" value="ECO:0007669"/>
    <property type="project" value="UniProtKB-KW"/>
</dbReference>
<dbReference type="AlphaFoldDB" id="A0A9P5VK62"/>
<evidence type="ECO:0000313" key="14">
    <source>
        <dbReference type="Proteomes" id="UP000696485"/>
    </source>
</evidence>
<feature type="region of interest" description="Disordered" evidence="11">
    <location>
        <begin position="45"/>
        <end position="66"/>
    </location>
</feature>
<keyword evidence="8" id="KW-0862">Zinc</keyword>
<dbReference type="GO" id="GO:0004181">
    <property type="term" value="F:metallocarboxypeptidase activity"/>
    <property type="evidence" value="ECO:0007669"/>
    <property type="project" value="InterPro"/>
</dbReference>
<evidence type="ECO:0000256" key="9">
    <source>
        <dbReference type="ARBA" id="ARBA00023049"/>
    </source>
</evidence>
<evidence type="ECO:0000256" key="10">
    <source>
        <dbReference type="PROSITE-ProRule" id="PRU01379"/>
    </source>
</evidence>
<name>A0A9P5VK62_9FUNG</name>
<reference evidence="13" key="1">
    <citation type="journal article" date="2020" name="Fungal Divers.">
        <title>Resolving the Mortierellaceae phylogeny through synthesis of multi-gene phylogenetics and phylogenomics.</title>
        <authorList>
            <person name="Vandepol N."/>
            <person name="Liber J."/>
            <person name="Desiro A."/>
            <person name="Na H."/>
            <person name="Kennedy M."/>
            <person name="Barry K."/>
            <person name="Grigoriev I.V."/>
            <person name="Miller A.N."/>
            <person name="O'Donnell K."/>
            <person name="Stajich J.E."/>
            <person name="Bonito G."/>
        </authorList>
    </citation>
    <scope>NUCLEOTIDE SEQUENCE</scope>
    <source>
        <strain evidence="13">NVP1</strain>
    </source>
</reference>
<feature type="domain" description="Peptidase M14" evidence="12">
    <location>
        <begin position="368"/>
        <end position="651"/>
    </location>
</feature>
<keyword evidence="4" id="KW-0645">Protease</keyword>
<dbReference type="GO" id="GO:0005615">
    <property type="term" value="C:extracellular space"/>
    <property type="evidence" value="ECO:0007669"/>
    <property type="project" value="TreeGrafter"/>
</dbReference>
<accession>A0A9P5VK62</accession>
<evidence type="ECO:0000256" key="1">
    <source>
        <dbReference type="ARBA" id="ARBA00001947"/>
    </source>
</evidence>
<dbReference type="PANTHER" id="PTHR11705">
    <property type="entry name" value="PROTEASE FAMILY M14 CARBOXYPEPTIDASE A,B"/>
    <property type="match status" value="1"/>
</dbReference>
<evidence type="ECO:0000259" key="12">
    <source>
        <dbReference type="PROSITE" id="PS52035"/>
    </source>
</evidence>
<keyword evidence="6" id="KW-0732">Signal</keyword>
<sequence>MRMELAAGRNDTWLLVPQRTPVPGWCVRPGTFRVSRPYDRQLDDSAESSKRVLKKRRVGTQPSLKENDVNKAEQDIVAWIKAEWQELLGQEDVTPQLQSMAHDYFYGTCADAPACEDVALDLVKLQPMLKMLRSGFHGTSASTDINENDTPFEMLQLSLPSEQDKSLSLDFGNMYETLVTNTSSDPMVVSLASNGSPLYLIPPRSGFVVSDFSQIHRLKGIVSDSPELEGHVLVRFNAKKHADIDLGLSAKDKRLYFAADDEPVDILLSQLDVWSQSKDKSDILAHLSKEQYDLFKRAMTQKNILPGQEQDWELMDADLRKSVLEESAIVNGQESINLGRCLMKTSSAESGINQVKPYRVDLTTWFGNYHPYEAIKEFYLQLAEDYENLMTFIPSIGMTAEGRDIFAVKITAREEVQYLTHHLLSKYGKKKKVTSLLQNAEFVIVPIMNVDGYDYTWKSNRLWRKNRRHLGPGTYGVDLNRNWNDHFGQGGFSRIPWSETYRGPSAASEPEVRALAQFFSAQKRVVGAIDFHTYSQMVLRPKGWSTEEAPHEKEHKYVGTKIVEAIKVVHGMDYISERTIDLYEMRGSAADWFYGEEATKANNGRPIYSYAIELRPNDAPGGFKGFLLPPEEIIPLGEEMAEAMEFFVDYVVKHPLEPK</sequence>
<gene>
    <name evidence="13" type="ORF">BG006_008160</name>
</gene>
<protein>
    <recommendedName>
        <fullName evidence="12">Peptidase M14 domain-containing protein</fullName>
    </recommendedName>
</protein>
<dbReference type="GO" id="GO:0008270">
    <property type="term" value="F:zinc ion binding"/>
    <property type="evidence" value="ECO:0007669"/>
    <property type="project" value="InterPro"/>
</dbReference>
<organism evidence="13 14">
    <name type="scientific">Podila minutissima</name>
    <dbReference type="NCBI Taxonomy" id="64525"/>
    <lineage>
        <taxon>Eukaryota</taxon>
        <taxon>Fungi</taxon>
        <taxon>Fungi incertae sedis</taxon>
        <taxon>Mucoromycota</taxon>
        <taxon>Mortierellomycotina</taxon>
        <taxon>Mortierellomycetes</taxon>
        <taxon>Mortierellales</taxon>
        <taxon>Mortierellaceae</taxon>
        <taxon>Podila</taxon>
    </lineage>
</organism>
<dbReference type="FunFam" id="3.40.630.10:FF:000084">
    <property type="entry name" value="Carboxypeptidase B2"/>
    <property type="match status" value="1"/>
</dbReference>
<evidence type="ECO:0000256" key="8">
    <source>
        <dbReference type="ARBA" id="ARBA00022833"/>
    </source>
</evidence>
<evidence type="ECO:0000256" key="6">
    <source>
        <dbReference type="ARBA" id="ARBA00022729"/>
    </source>
</evidence>
<dbReference type="SMART" id="SM00631">
    <property type="entry name" value="Zn_pept"/>
    <property type="match status" value="1"/>
</dbReference>
<keyword evidence="3" id="KW-0121">Carboxypeptidase</keyword>
<dbReference type="PRINTS" id="PR00765">
    <property type="entry name" value="CRBOXYPTASEA"/>
</dbReference>
<comment type="cofactor">
    <cofactor evidence="1">
        <name>Zn(2+)</name>
        <dbReference type="ChEBI" id="CHEBI:29105"/>
    </cofactor>
</comment>
<dbReference type="Gene3D" id="3.40.630.10">
    <property type="entry name" value="Zn peptidases"/>
    <property type="match status" value="1"/>
</dbReference>
<keyword evidence="14" id="KW-1185">Reference proteome</keyword>
<dbReference type="SUPFAM" id="SSF53187">
    <property type="entry name" value="Zn-dependent exopeptidases"/>
    <property type="match status" value="1"/>
</dbReference>
<evidence type="ECO:0000256" key="11">
    <source>
        <dbReference type="SAM" id="MobiDB-lite"/>
    </source>
</evidence>
<evidence type="ECO:0000256" key="2">
    <source>
        <dbReference type="ARBA" id="ARBA00005988"/>
    </source>
</evidence>
<dbReference type="PANTHER" id="PTHR11705:SF143">
    <property type="entry name" value="SLL0236 PROTEIN"/>
    <property type="match status" value="1"/>
</dbReference>
<dbReference type="InterPro" id="IPR000834">
    <property type="entry name" value="Peptidase_M14"/>
</dbReference>
<evidence type="ECO:0000256" key="7">
    <source>
        <dbReference type="ARBA" id="ARBA00022801"/>
    </source>
</evidence>
<evidence type="ECO:0000256" key="4">
    <source>
        <dbReference type="ARBA" id="ARBA00022670"/>
    </source>
</evidence>
<dbReference type="PROSITE" id="PS52035">
    <property type="entry name" value="PEPTIDASE_M14"/>
    <property type="match status" value="1"/>
</dbReference>
<feature type="active site" description="Proton donor/acceptor" evidence="10">
    <location>
        <position position="613"/>
    </location>
</feature>
<comment type="similarity">
    <text evidence="2 10">Belongs to the peptidase M14 family.</text>
</comment>
<evidence type="ECO:0000313" key="13">
    <source>
        <dbReference type="EMBL" id="KAF9328699.1"/>
    </source>
</evidence>
<proteinExistence type="inferred from homology"/>
<evidence type="ECO:0000256" key="3">
    <source>
        <dbReference type="ARBA" id="ARBA00022645"/>
    </source>
</evidence>
<keyword evidence="5" id="KW-0479">Metal-binding</keyword>
<dbReference type="Pfam" id="PF00246">
    <property type="entry name" value="Peptidase_M14"/>
    <property type="match status" value="1"/>
</dbReference>
<keyword evidence="9" id="KW-0482">Metalloprotease</keyword>
<keyword evidence="7" id="KW-0378">Hydrolase</keyword>
<evidence type="ECO:0000256" key="5">
    <source>
        <dbReference type="ARBA" id="ARBA00022723"/>
    </source>
</evidence>
<dbReference type="Proteomes" id="UP000696485">
    <property type="component" value="Unassembled WGS sequence"/>
</dbReference>